<protein>
    <submittedName>
        <fullName evidence="2">Uncharacterized protein</fullName>
    </submittedName>
</protein>
<sequence>MQPNFSIPVDTVIIKDPLAEKASTTLLNSSNTKTQHHLYHYWTLNERLRSKNERLVKRQQSSCRLAFYCLWLFLFGGILIVLIYRFTDECSLLTIDRKQLVLRCFRHLFLFAALSLSLCACTGVVCSICRYFRSQPKQFLDDDEYKSYLKKTNDVLVTIPPLHAYSYETSMTNGTSNLSSHRISHPFDEHSNTTMSSSLPNASPLRKIPPFTYEEFPSNQKHTHAVLPNVIVTSNPLNPSKSAFFSSSTSDLSSPQSNLSTTIITNNIPRPTAMNCNKHKPPSTYEDPCASTPTSYTTCACGIDVWERQQSSMSRPPPH</sequence>
<gene>
    <name evidence="2" type="ORF">EDS130_LOCUS29193</name>
    <name evidence="3" type="ORF">XAT740_LOCUS34348</name>
</gene>
<dbReference type="Proteomes" id="UP000663852">
    <property type="component" value="Unassembled WGS sequence"/>
</dbReference>
<dbReference type="EMBL" id="CAJNOR010003347">
    <property type="protein sequence ID" value="CAF1404772.1"/>
    <property type="molecule type" value="Genomic_DNA"/>
</dbReference>
<keyword evidence="1" id="KW-0472">Membrane</keyword>
<feature type="transmembrane region" description="Helical" evidence="1">
    <location>
        <begin position="65"/>
        <end position="87"/>
    </location>
</feature>
<evidence type="ECO:0000256" key="1">
    <source>
        <dbReference type="SAM" id="Phobius"/>
    </source>
</evidence>
<comment type="caution">
    <text evidence="2">The sequence shown here is derived from an EMBL/GenBank/DDBJ whole genome shotgun (WGS) entry which is preliminary data.</text>
</comment>
<keyword evidence="4" id="KW-1185">Reference proteome</keyword>
<evidence type="ECO:0000313" key="4">
    <source>
        <dbReference type="Proteomes" id="UP000663828"/>
    </source>
</evidence>
<keyword evidence="1" id="KW-1133">Transmembrane helix</keyword>
<proteinExistence type="predicted"/>
<reference evidence="2" key="1">
    <citation type="submission" date="2021-02" db="EMBL/GenBank/DDBJ databases">
        <authorList>
            <person name="Nowell W R."/>
        </authorList>
    </citation>
    <scope>NUCLEOTIDE SEQUENCE</scope>
</reference>
<evidence type="ECO:0000313" key="5">
    <source>
        <dbReference type="Proteomes" id="UP000663852"/>
    </source>
</evidence>
<dbReference type="EMBL" id="CAJNOJ010000195">
    <property type="protein sequence ID" value="CAF1274176.1"/>
    <property type="molecule type" value="Genomic_DNA"/>
</dbReference>
<evidence type="ECO:0000313" key="2">
    <source>
        <dbReference type="EMBL" id="CAF1274176.1"/>
    </source>
</evidence>
<organism evidence="2 5">
    <name type="scientific">Adineta ricciae</name>
    <name type="common">Rotifer</name>
    <dbReference type="NCBI Taxonomy" id="249248"/>
    <lineage>
        <taxon>Eukaryota</taxon>
        <taxon>Metazoa</taxon>
        <taxon>Spiralia</taxon>
        <taxon>Gnathifera</taxon>
        <taxon>Rotifera</taxon>
        <taxon>Eurotatoria</taxon>
        <taxon>Bdelloidea</taxon>
        <taxon>Adinetida</taxon>
        <taxon>Adinetidae</taxon>
        <taxon>Adineta</taxon>
    </lineage>
</organism>
<dbReference type="AlphaFoldDB" id="A0A815BS65"/>
<keyword evidence="1" id="KW-0812">Transmembrane</keyword>
<dbReference type="Proteomes" id="UP000663828">
    <property type="component" value="Unassembled WGS sequence"/>
</dbReference>
<evidence type="ECO:0000313" key="3">
    <source>
        <dbReference type="EMBL" id="CAF1404772.1"/>
    </source>
</evidence>
<accession>A0A815BS65</accession>
<feature type="transmembrane region" description="Helical" evidence="1">
    <location>
        <begin position="107"/>
        <end position="129"/>
    </location>
</feature>
<name>A0A815BS65_ADIRI</name>